<evidence type="ECO:0000256" key="1">
    <source>
        <dbReference type="SAM" id="MobiDB-lite"/>
    </source>
</evidence>
<feature type="region of interest" description="Disordered" evidence="1">
    <location>
        <begin position="54"/>
        <end position="83"/>
    </location>
</feature>
<accession>A0A9P4HBA3</accession>
<evidence type="ECO:0000313" key="3">
    <source>
        <dbReference type="Proteomes" id="UP000799777"/>
    </source>
</evidence>
<feature type="region of interest" description="Disordered" evidence="1">
    <location>
        <begin position="782"/>
        <end position="814"/>
    </location>
</feature>
<dbReference type="EMBL" id="ML978195">
    <property type="protein sequence ID" value="KAF2029976.1"/>
    <property type="molecule type" value="Genomic_DNA"/>
</dbReference>
<feature type="compositionally biased region" description="Polar residues" evidence="1">
    <location>
        <begin position="26"/>
        <end position="36"/>
    </location>
</feature>
<proteinExistence type="predicted"/>
<name>A0A9P4HBA3_9PLEO</name>
<feature type="region of interest" description="Disordered" evidence="1">
    <location>
        <begin position="534"/>
        <end position="603"/>
    </location>
</feature>
<dbReference type="Proteomes" id="UP000799777">
    <property type="component" value="Unassembled WGS sequence"/>
</dbReference>
<feature type="compositionally biased region" description="Basic and acidic residues" evidence="1">
    <location>
        <begin position="64"/>
        <end position="83"/>
    </location>
</feature>
<feature type="region of interest" description="Disordered" evidence="1">
    <location>
        <begin position="227"/>
        <end position="251"/>
    </location>
</feature>
<gene>
    <name evidence="2" type="ORF">EK21DRAFT_89388</name>
</gene>
<feature type="region of interest" description="Disordered" evidence="1">
    <location>
        <begin position="1"/>
        <end position="38"/>
    </location>
</feature>
<feature type="compositionally biased region" description="Pro residues" evidence="1">
    <location>
        <begin position="587"/>
        <end position="600"/>
    </location>
</feature>
<dbReference type="AlphaFoldDB" id="A0A9P4HBA3"/>
<reference evidence="2" key="1">
    <citation type="journal article" date="2020" name="Stud. Mycol.">
        <title>101 Dothideomycetes genomes: a test case for predicting lifestyles and emergence of pathogens.</title>
        <authorList>
            <person name="Haridas S."/>
            <person name="Albert R."/>
            <person name="Binder M."/>
            <person name="Bloem J."/>
            <person name="Labutti K."/>
            <person name="Salamov A."/>
            <person name="Andreopoulos B."/>
            <person name="Baker S."/>
            <person name="Barry K."/>
            <person name="Bills G."/>
            <person name="Bluhm B."/>
            <person name="Cannon C."/>
            <person name="Castanera R."/>
            <person name="Culley D."/>
            <person name="Daum C."/>
            <person name="Ezra D."/>
            <person name="Gonzalez J."/>
            <person name="Henrissat B."/>
            <person name="Kuo A."/>
            <person name="Liang C."/>
            <person name="Lipzen A."/>
            <person name="Lutzoni F."/>
            <person name="Magnuson J."/>
            <person name="Mondo S."/>
            <person name="Nolan M."/>
            <person name="Ohm R."/>
            <person name="Pangilinan J."/>
            <person name="Park H.-J."/>
            <person name="Ramirez L."/>
            <person name="Alfaro M."/>
            <person name="Sun H."/>
            <person name="Tritt A."/>
            <person name="Yoshinaga Y."/>
            <person name="Zwiers L.-H."/>
            <person name="Turgeon B."/>
            <person name="Goodwin S."/>
            <person name="Spatafora J."/>
            <person name="Crous P."/>
            <person name="Grigoriev I."/>
        </authorList>
    </citation>
    <scope>NUCLEOTIDE SEQUENCE</scope>
    <source>
        <strain evidence="2">CBS 110217</strain>
    </source>
</reference>
<dbReference type="OrthoDB" id="10389951at2759"/>
<sequence>MSNKDRVQPRRPPNTGQSAAIRGLYPSNTMPPSSAPRNARLAVVKCPAHRALCAPPTQALPHKPNMDRRHAAQEPQDARHDTPNNEIAAFEDLVCIAKVKSLAALKDSSLDGVLPAHLDLIAEREAADLARQREEDDTIRRTVANSERDATDPTEAQLYKALFLSQEEALLLEHERDVEMRAIRDVIPRSKIVAAREAEARESTERLKKKYRVQHLSEEEEAQLAMVASEDQTRPARMNSTPPPRPPPKDDDCTFGRVAQFRCEESLTQPNLRASTLPAPVARRVGNPEWLVNTPILHSPSTNSMHEAERCGQSAAVSQANVSVSAAGITPHPIAPAAHVLRTSSSIPRPHIGGYPNAPGLFKQGTAGAAATPDMVAQNCQAESRGSSSTAFSASSFYTTLSRQLIGSSSSAAACSDMQAEPLIQEQDSSELVYVSPELSQKYRVEATLPSRAVTQRYRLAKEKANEAAFAQPRTRGRARSLLMSRMQSSISALNLGLGRRASDSNWFQLDMEDDEHVRVASPSPSLVSKLEHAAKRLQSSSSESLHRSRSNQVSGVGYVRDSEPTVHGSPTSLQPARLQLVTERSPSPPSPPSLRPPVPTTTDDVLERAKQDDAAFGLGTSVGGDFKDSALGMSNVSLRSLYETPTPAPRNRGYFRLSPRASNSLFETPPNPINRRPVSVASFAGTTTVVEGPQQYPILAPAADERRTETPDSLYAWPDSPGYTKATLARKHVHPSVNMEWANVPPAGQKLEYYNSRAIMDVERFGHGVRTLMPTIPEQADFEAEPDAEARLTPNTKAKKAEKDLQRRLRRAT</sequence>
<keyword evidence="3" id="KW-1185">Reference proteome</keyword>
<comment type="caution">
    <text evidence="2">The sequence shown here is derived from an EMBL/GenBank/DDBJ whole genome shotgun (WGS) entry which is preliminary data.</text>
</comment>
<protein>
    <submittedName>
        <fullName evidence="2">Uncharacterized protein</fullName>
    </submittedName>
</protein>
<evidence type="ECO:0000313" key="2">
    <source>
        <dbReference type="EMBL" id="KAF2029976.1"/>
    </source>
</evidence>
<organism evidence="2 3">
    <name type="scientific">Setomelanomma holmii</name>
    <dbReference type="NCBI Taxonomy" id="210430"/>
    <lineage>
        <taxon>Eukaryota</taxon>
        <taxon>Fungi</taxon>
        <taxon>Dikarya</taxon>
        <taxon>Ascomycota</taxon>
        <taxon>Pezizomycotina</taxon>
        <taxon>Dothideomycetes</taxon>
        <taxon>Pleosporomycetidae</taxon>
        <taxon>Pleosporales</taxon>
        <taxon>Pleosporineae</taxon>
        <taxon>Phaeosphaeriaceae</taxon>
        <taxon>Setomelanomma</taxon>
    </lineage>
</organism>